<feature type="chain" id="PRO_5043915248" evidence="1">
    <location>
        <begin position="17"/>
        <end position="67"/>
    </location>
</feature>
<feature type="signal peptide" evidence="1">
    <location>
        <begin position="1"/>
        <end position="16"/>
    </location>
</feature>
<organism evidence="2 3">
    <name type="scientific">Vairimorpha necatrix</name>
    <dbReference type="NCBI Taxonomy" id="6039"/>
    <lineage>
        <taxon>Eukaryota</taxon>
        <taxon>Fungi</taxon>
        <taxon>Fungi incertae sedis</taxon>
        <taxon>Microsporidia</taxon>
        <taxon>Nosematidae</taxon>
        <taxon>Vairimorpha</taxon>
    </lineage>
</organism>
<name>A0AAX4JFJ4_9MICR</name>
<dbReference type="GeneID" id="90542596"/>
<evidence type="ECO:0000256" key="1">
    <source>
        <dbReference type="SAM" id="SignalP"/>
    </source>
</evidence>
<protein>
    <submittedName>
        <fullName evidence="2">Uncharacterized protein</fullName>
    </submittedName>
</protein>
<evidence type="ECO:0000313" key="2">
    <source>
        <dbReference type="EMBL" id="WUR04764.1"/>
    </source>
</evidence>
<accession>A0AAX4JFJ4</accession>
<dbReference type="AlphaFoldDB" id="A0AAX4JFJ4"/>
<dbReference type="Proteomes" id="UP001334084">
    <property type="component" value="Chromosome 10"/>
</dbReference>
<sequence>MYILLLLSICVETTNESEKSKTNHEKSVNKKKKVLYYNEEKCRKYVDEYFDFLNKYNSEESKSSKNK</sequence>
<keyword evidence="3" id="KW-1185">Reference proteome</keyword>
<dbReference type="EMBL" id="CP142735">
    <property type="protein sequence ID" value="WUR04764.1"/>
    <property type="molecule type" value="Genomic_DNA"/>
</dbReference>
<keyword evidence="1" id="KW-0732">Signal</keyword>
<dbReference type="KEGG" id="vnx:VNE69_10114"/>
<reference evidence="2" key="1">
    <citation type="journal article" date="2024" name="BMC Genomics">
        <title>Functional annotation of a divergent genome using sequence and structure-based similarity.</title>
        <authorList>
            <person name="Svedberg D."/>
            <person name="Winiger R.R."/>
            <person name="Berg A."/>
            <person name="Sharma H."/>
            <person name="Tellgren-Roth C."/>
            <person name="Debrunner-Vossbrinck B.A."/>
            <person name="Vossbrinck C.R."/>
            <person name="Barandun J."/>
        </authorList>
    </citation>
    <scope>NUCLEOTIDE SEQUENCE</scope>
    <source>
        <strain evidence="2">Illinois isolate</strain>
    </source>
</reference>
<evidence type="ECO:0000313" key="3">
    <source>
        <dbReference type="Proteomes" id="UP001334084"/>
    </source>
</evidence>
<proteinExistence type="predicted"/>
<gene>
    <name evidence="2" type="ORF">VNE69_10114</name>
</gene>
<dbReference type="RefSeq" id="XP_065330909.1">
    <property type="nucleotide sequence ID" value="XM_065474837.1"/>
</dbReference>